<dbReference type="OrthoDB" id="9984533at2759"/>
<name>A0A5M9MQQ7_9EURO</name>
<dbReference type="SUPFAM" id="SSF81383">
    <property type="entry name" value="F-box domain"/>
    <property type="match status" value="1"/>
</dbReference>
<dbReference type="AlphaFoldDB" id="A0A5M9MQQ7"/>
<evidence type="ECO:0000313" key="1">
    <source>
        <dbReference type="EMBL" id="KAA8646869.1"/>
    </source>
</evidence>
<evidence type="ECO:0000313" key="2">
    <source>
        <dbReference type="Proteomes" id="UP000324241"/>
    </source>
</evidence>
<dbReference type="RefSeq" id="XP_033426230.1">
    <property type="nucleotide sequence ID" value="XM_033570198.1"/>
</dbReference>
<dbReference type="VEuPathDB" id="FungiDB:EYZ11_010452"/>
<organism evidence="1 2">
    <name type="scientific">Aspergillus tanneri</name>
    <dbReference type="NCBI Taxonomy" id="1220188"/>
    <lineage>
        <taxon>Eukaryota</taxon>
        <taxon>Fungi</taxon>
        <taxon>Dikarya</taxon>
        <taxon>Ascomycota</taxon>
        <taxon>Pezizomycotina</taxon>
        <taxon>Eurotiomycetes</taxon>
        <taxon>Eurotiomycetidae</taxon>
        <taxon>Eurotiales</taxon>
        <taxon>Aspergillaceae</taxon>
        <taxon>Aspergillus</taxon>
        <taxon>Aspergillus subgen. Circumdati</taxon>
    </lineage>
</organism>
<dbReference type="EMBL" id="QUQM01000004">
    <property type="protein sequence ID" value="KAA8646869.1"/>
    <property type="molecule type" value="Genomic_DNA"/>
</dbReference>
<dbReference type="Proteomes" id="UP000324241">
    <property type="component" value="Unassembled WGS sequence"/>
</dbReference>
<dbReference type="InterPro" id="IPR036047">
    <property type="entry name" value="F-box-like_dom_sf"/>
</dbReference>
<sequence>MDPEESDPGFYSADAIGDTSNLEWLDELHALGSNPSAPGATKSFFTGVGFYWDYGEIHVSPGEDPNLPIDRIHDFANNRTGKPEAVFTVYFDWADNVKKNVFPVHRACYEELLHRCLKQHEDDKAVNRDILCSVFEDLNCAPWVRLGLDYGSPSPEPGQVWRPRRYEEALVVDPVRIEQLRTRLDLIQDLLGDTQPEAQSSPKEDIFNRLPYELRNEIFNLLPSGSILALKAASWSMHTTALPDNIWKEKLRNEMPWFWEVRDIIPFKSQRLESGLSKILMDVAEKSQHTDVGYDPIPGLVNRRRIWGVCEQIRGLYLKKMEEVELLTAMG</sequence>
<accession>A0A5M9MQQ7</accession>
<evidence type="ECO:0008006" key="3">
    <source>
        <dbReference type="Google" id="ProtNLM"/>
    </source>
</evidence>
<protein>
    <recommendedName>
        <fullName evidence="3">F-box domain-containing protein</fullName>
    </recommendedName>
</protein>
<dbReference type="Gene3D" id="1.20.1280.50">
    <property type="match status" value="1"/>
</dbReference>
<comment type="caution">
    <text evidence="1">The sequence shown here is derived from an EMBL/GenBank/DDBJ whole genome shotgun (WGS) entry which is preliminary data.</text>
</comment>
<proteinExistence type="predicted"/>
<reference evidence="1 2" key="1">
    <citation type="submission" date="2019-08" db="EMBL/GenBank/DDBJ databases">
        <title>The genome sequence of a newly discovered highly antifungal drug resistant Aspergillus species, Aspergillus tanneri NIH 1004.</title>
        <authorList>
            <person name="Mounaud S."/>
            <person name="Singh I."/>
            <person name="Joardar V."/>
            <person name="Pakala S."/>
            <person name="Pakala S."/>
            <person name="Venepally P."/>
            <person name="Chung J.K."/>
            <person name="Losada L."/>
            <person name="Nierman W.C."/>
        </authorList>
    </citation>
    <scope>NUCLEOTIDE SEQUENCE [LARGE SCALE GENOMIC DNA]</scope>
    <source>
        <strain evidence="1 2">NIH1004</strain>
    </source>
</reference>
<gene>
    <name evidence="1" type="ORF">ATNIH1004_005544</name>
</gene>
<dbReference type="GeneID" id="54328246"/>